<evidence type="ECO:0000259" key="6">
    <source>
        <dbReference type="Pfam" id="PF04003"/>
    </source>
</evidence>
<sequence>MAEAAFSEDGKYFSLITNDGRLRIWDTETNVLKQEYTPDFHLKASPTCLQWVEVNYSLSPKKGRKSISGQTSQCVALGTIYGKILLYSVSQAKVETVLENEKQTKKIQSLDWHRKYGLFSCSVDSHVIEWDLGMSSVKHTYNVSMRTKLKQVNKASGIKIVPHNQDSSIKYIIVASVKTNIWRLENSNATIVQSLSHTVSDKAILTVTTLRNSCWLIEGSQEERLLSFWDVTIKEEPLQNGDSTPSNKKRKKEILVTPTPTYNFVLEDAPKFVDVNIKSEGEGTKLSLVAATRSGVVHYYGHMLNGSTTKPIKPSVTIQVSTPDASPLPLTCCQLPNNGDLLLGYKNGPVLFFEKVTPDLSTKTQILIRGDNEKKVQKSNDTTKDISSTNNDITYVEPMGGVSRKRPTAGSTTEVTMEARLQNLALDLNSRSKAPVNQNLTKLLMQGLHSDDKGLILTVLQKDDPAVALNTIASLPAEYVPMLLDSILEMATRKTSQCAAACTWLNALIKSHSALLLASINARTANQITQLLAIFTHRRSHLCQLLNLKGRIDLTVVQRNKTKDVSNQAPILDYQDTSSDEEMEIEKADSSADEQWEDEVDEGDDDDDDDDDDETSDQSED</sequence>
<comment type="subcellular location">
    <subcellularLocation>
        <location evidence="1">Nucleus</location>
    </subcellularLocation>
</comment>
<dbReference type="InterPro" id="IPR052414">
    <property type="entry name" value="U3_snoRNA-assoc_WDR"/>
</dbReference>
<dbReference type="EMBL" id="CALOZG010000085">
    <property type="protein sequence ID" value="CAH4037427.1"/>
    <property type="molecule type" value="Genomic_DNA"/>
</dbReference>
<feature type="domain" description="Small-subunit processome Utp12" evidence="6">
    <location>
        <begin position="452"/>
        <end position="554"/>
    </location>
</feature>
<keyword evidence="4" id="KW-0853">WD repeat</keyword>
<dbReference type="PROSITE" id="PS50082">
    <property type="entry name" value="WD_REPEATS_2"/>
    <property type="match status" value="1"/>
</dbReference>
<dbReference type="InterPro" id="IPR001680">
    <property type="entry name" value="WD40_rpt"/>
</dbReference>
<dbReference type="PANTHER" id="PTHR44267:SF1">
    <property type="entry name" value="WD REPEAT-CONTAINING PROTEIN 43"/>
    <property type="match status" value="1"/>
</dbReference>
<accession>A0A9P0TWF6</accession>
<dbReference type="InterPro" id="IPR007148">
    <property type="entry name" value="SSU_processome_Utp12"/>
</dbReference>
<evidence type="ECO:0000256" key="3">
    <source>
        <dbReference type="ARBA" id="ARBA00038335"/>
    </source>
</evidence>
<evidence type="ECO:0000256" key="1">
    <source>
        <dbReference type="ARBA" id="ARBA00004123"/>
    </source>
</evidence>
<dbReference type="PANTHER" id="PTHR44267">
    <property type="entry name" value="WD REPEAT-CONTAINING PROTEIN 43"/>
    <property type="match status" value="1"/>
</dbReference>
<dbReference type="GO" id="GO:0005730">
    <property type="term" value="C:nucleolus"/>
    <property type="evidence" value="ECO:0007669"/>
    <property type="project" value="TreeGrafter"/>
</dbReference>
<feature type="region of interest" description="Disordered" evidence="5">
    <location>
        <begin position="567"/>
        <end position="621"/>
    </location>
</feature>
<name>A0A9P0TWF6_PIEBR</name>
<evidence type="ECO:0000256" key="2">
    <source>
        <dbReference type="ARBA" id="ARBA00023242"/>
    </source>
</evidence>
<dbReference type="SUPFAM" id="SSF50978">
    <property type="entry name" value="WD40 repeat-like"/>
    <property type="match status" value="1"/>
</dbReference>
<dbReference type="InterPro" id="IPR015943">
    <property type="entry name" value="WD40/YVTN_repeat-like_dom_sf"/>
</dbReference>
<dbReference type="GO" id="GO:0000462">
    <property type="term" value="P:maturation of SSU-rRNA from tricistronic rRNA transcript (SSU-rRNA, 5.8S rRNA, LSU-rRNA)"/>
    <property type="evidence" value="ECO:0007669"/>
    <property type="project" value="TreeGrafter"/>
</dbReference>
<keyword evidence="8" id="KW-1185">Reference proteome</keyword>
<organism evidence="7 8">
    <name type="scientific">Pieris brassicae</name>
    <name type="common">White butterfly</name>
    <name type="synonym">Large white butterfly</name>
    <dbReference type="NCBI Taxonomy" id="7116"/>
    <lineage>
        <taxon>Eukaryota</taxon>
        <taxon>Metazoa</taxon>
        <taxon>Ecdysozoa</taxon>
        <taxon>Arthropoda</taxon>
        <taxon>Hexapoda</taxon>
        <taxon>Insecta</taxon>
        <taxon>Pterygota</taxon>
        <taxon>Neoptera</taxon>
        <taxon>Endopterygota</taxon>
        <taxon>Lepidoptera</taxon>
        <taxon>Glossata</taxon>
        <taxon>Ditrysia</taxon>
        <taxon>Papilionoidea</taxon>
        <taxon>Pieridae</taxon>
        <taxon>Pierinae</taxon>
        <taxon>Pieris</taxon>
    </lineage>
</organism>
<dbReference type="AlphaFoldDB" id="A0A9P0TWF6"/>
<evidence type="ECO:0000313" key="8">
    <source>
        <dbReference type="Proteomes" id="UP001152562"/>
    </source>
</evidence>
<feature type="repeat" description="WD" evidence="4">
    <location>
        <begin position="1"/>
        <end position="35"/>
    </location>
</feature>
<gene>
    <name evidence="7" type="ORF">PIBRA_LOCUS13104</name>
</gene>
<evidence type="ECO:0000313" key="7">
    <source>
        <dbReference type="EMBL" id="CAH4037427.1"/>
    </source>
</evidence>
<protein>
    <recommendedName>
        <fullName evidence="6">Small-subunit processome Utp12 domain-containing protein</fullName>
    </recommendedName>
</protein>
<comment type="caution">
    <text evidence="7">The sequence shown here is derived from an EMBL/GenBank/DDBJ whole genome shotgun (WGS) entry which is preliminary data.</text>
</comment>
<evidence type="ECO:0000256" key="4">
    <source>
        <dbReference type="PROSITE-ProRule" id="PRU00221"/>
    </source>
</evidence>
<proteinExistence type="inferred from homology"/>
<dbReference type="Proteomes" id="UP001152562">
    <property type="component" value="Unassembled WGS sequence"/>
</dbReference>
<dbReference type="InterPro" id="IPR036322">
    <property type="entry name" value="WD40_repeat_dom_sf"/>
</dbReference>
<comment type="similarity">
    <text evidence="3">Belongs to the UTP5 family.</text>
</comment>
<keyword evidence="2" id="KW-0539">Nucleus</keyword>
<feature type="region of interest" description="Disordered" evidence="5">
    <location>
        <begin position="377"/>
        <end position="412"/>
    </location>
</feature>
<dbReference type="Pfam" id="PF04003">
    <property type="entry name" value="Utp12"/>
    <property type="match status" value="1"/>
</dbReference>
<reference evidence="7" key="1">
    <citation type="submission" date="2022-05" db="EMBL/GenBank/DDBJ databases">
        <authorList>
            <person name="Okamura Y."/>
        </authorList>
    </citation>
    <scope>NUCLEOTIDE SEQUENCE</scope>
</reference>
<dbReference type="Gene3D" id="2.130.10.10">
    <property type="entry name" value="YVTN repeat-like/Quinoprotein amine dehydrogenase"/>
    <property type="match status" value="1"/>
</dbReference>
<evidence type="ECO:0000256" key="5">
    <source>
        <dbReference type="SAM" id="MobiDB-lite"/>
    </source>
</evidence>
<feature type="compositionally biased region" description="Acidic residues" evidence="5">
    <location>
        <begin position="591"/>
        <end position="621"/>
    </location>
</feature>